<sequence>MVLSCSVNAVSNNTSLIEQHSQDTTHQPQKKGWWHKKYETCSDLLASYFNYSIFVTATDHERIKDNGTLHLKDLMDKNNLYQTLKVFDNKEVFDLLALLYINMLFIVDDLNHRVLQAGLSTPAWLNSYVELAHEIKDKSGLRLATTEPARKIDENTNKVLYSNLDYCFSMLKTLLKFQVSPFNPESMISDMLNKQIKCLLAKGQKSKSLLARENWTSISNLQQELLISYTASNTQGIPQYPVLASFINWCENNKNSKTSKLLNDSNQWAEKTCTSDDDKVNHSKINSEHSMFFSYLHYDEETKWHDPNDSLRYCETNDIVNNLLNSDIVISLTKDLHTVKQLVATYSDGFTALYAMNDKLSQQENFSPEEKAGKKKEKQKGKFSQVDMDEYLKEGIKQNMKDSLFWKMASGTWRIFGAIKSSFITTLTKQKQSKKVMENWLSLLYENTLKLEYENGYKGLKLVIEELILLKNEHGEEITISYAFTKIIEHRFNSAQKNKAFTILTGLQRKTDIQQKAYYYQPLVAADLDNADLSQEQSDKQADTSVSESLDAKDVIICDNKVSYNCDNKESHRDWLPMSERDYLLQRVKSHNNDNETYYSDMPSLHVDWVFIQKNTEDLNEEDETNTVWIGSNYNLSFYNKLLMGTVMMLSVVAIVNSTPLAQTYQTEKLPHNTTQLPYNLTFNSNQTTNTSHIMEAGVASSSNMIDISNVTMLNLIGRHENYPSNGDYQLTSSFDASDFIKPIPMFTGTINGRNNTITHLPHCLINILSGNGMIQNISFTNANTTNADCASVIANIMNKNSTISFVNVEDGFFSSDCKSAPQIGIAVNFMSDSSQIEHVTIADTTLTVSQAKKKIGGLVGWMRDHTTIEDINIFNVTIKASGGQGCIGIIAGSQTSHSISRDITVCNSLIEVTGGSDNVGGGYGVVKGSGIVKGLVIINTHIDMQSDNSKSGAFGMISGNADVSGIVLINTTIEIKACFQMSAFLTGRLSESGTCSHIQVIDSNLNINNTLLPNTGYLAIASGAGIMRSNDIPHARIFDLAIINSSITIAKSKDYFHGSCANQIYGNYICNMAEGVIMKSDTSNNYEITMSNSANQCSWINLPFLADDCEINKTELDAYCMHKMPTMVAHSSVDTTNLTAVSRVVSTTSVDSTTSAEMKYYRRQTIDFSVVSGTIASYVGTIAAYVGALACCGGYICKHHRAGGLCYFSKNINKSTDFSKSNVSTKREPPIWTCVEIKPQHGE</sequence>
<gene>
    <name evidence="1" type="ORF">QS748_08455</name>
</gene>
<name>A0AA90NZ20_9GAMM</name>
<organism evidence="1 2">
    <name type="scientific">Candidatus Endonucleibacter bathymodioli</name>
    <dbReference type="NCBI Taxonomy" id="539814"/>
    <lineage>
        <taxon>Bacteria</taxon>
        <taxon>Pseudomonadati</taxon>
        <taxon>Pseudomonadota</taxon>
        <taxon>Gammaproteobacteria</taxon>
        <taxon>Oceanospirillales</taxon>
        <taxon>Endozoicomonadaceae</taxon>
        <taxon>Candidatus Endonucleibacter</taxon>
    </lineage>
</organism>
<comment type="caution">
    <text evidence="1">The sequence shown here is derived from an EMBL/GenBank/DDBJ whole genome shotgun (WGS) entry which is preliminary data.</text>
</comment>
<dbReference type="Proteomes" id="UP001178148">
    <property type="component" value="Unassembled WGS sequence"/>
</dbReference>
<evidence type="ECO:0000313" key="2">
    <source>
        <dbReference type="Proteomes" id="UP001178148"/>
    </source>
</evidence>
<dbReference type="EMBL" id="JASXSV010000011">
    <property type="protein sequence ID" value="MDP0589206.1"/>
    <property type="molecule type" value="Genomic_DNA"/>
</dbReference>
<dbReference type="AlphaFoldDB" id="A0AA90NZ20"/>
<reference evidence="1 2" key="1">
    <citation type="journal article" date="2023" name="bioRxiv">
        <title>An intranuclear bacterial parasite of deep-sea mussels expresses apoptosis inhibitors acquired from its host.</title>
        <authorList>
            <person name="Gonzalez Porras M.A."/>
            <person name="Assie A."/>
            <person name="Tietjen M."/>
            <person name="Violette M."/>
            <person name="Kleiner M."/>
            <person name="Gruber-Vodicka H."/>
            <person name="Dubilier N."/>
            <person name="Leisch N."/>
        </authorList>
    </citation>
    <scope>NUCLEOTIDE SEQUENCE [LARGE SCALE GENOMIC DNA]</scope>
    <source>
        <strain evidence="1">IAP13</strain>
    </source>
</reference>
<accession>A0AA90NZ20</accession>
<protein>
    <submittedName>
        <fullName evidence="1">Uncharacterized protein</fullName>
    </submittedName>
</protein>
<evidence type="ECO:0000313" key="1">
    <source>
        <dbReference type="EMBL" id="MDP0589206.1"/>
    </source>
</evidence>
<proteinExistence type="predicted"/>
<keyword evidence="2" id="KW-1185">Reference proteome</keyword>